<feature type="compositionally biased region" description="Polar residues" evidence="1">
    <location>
        <begin position="52"/>
        <end position="61"/>
    </location>
</feature>
<dbReference type="EMBL" id="DXFQ01000054">
    <property type="protein sequence ID" value="HIX19623.1"/>
    <property type="molecule type" value="Genomic_DNA"/>
</dbReference>
<feature type="compositionally biased region" description="Basic and acidic residues" evidence="1">
    <location>
        <begin position="83"/>
        <end position="97"/>
    </location>
</feature>
<dbReference type="AlphaFoldDB" id="A0A9D1VAJ1"/>
<dbReference type="PROSITE" id="PS51257">
    <property type="entry name" value="PROKAR_LIPOPROTEIN"/>
    <property type="match status" value="1"/>
</dbReference>
<dbReference type="SUPFAM" id="SSF81901">
    <property type="entry name" value="HCP-like"/>
    <property type="match status" value="2"/>
</dbReference>
<feature type="chain" id="PRO_5039350838" evidence="2">
    <location>
        <begin position="22"/>
        <end position="454"/>
    </location>
</feature>
<reference evidence="3" key="2">
    <citation type="submission" date="2021-04" db="EMBL/GenBank/DDBJ databases">
        <authorList>
            <person name="Gilroy R."/>
        </authorList>
    </citation>
    <scope>NUCLEOTIDE SEQUENCE</scope>
    <source>
        <strain evidence="3">14975</strain>
    </source>
</reference>
<sequence>MKKFFSPFLLLCTAVLLTSCGDDEDSAKASGAETSSTAGEAAAVSGSAAPQKPTTPSTTPATGDASAAGNEPAAGDAPAGAEQDGRSDAAGDSDASRSESGAETPHTPSGEAPDGASGAEPGEGALIESARAAMKGQDGAQQAKAAAELRTAADAGDAEAAYLLGQFCEKGIGVQRDPSEALRYYRLAADKGHAGALLNFGLLCNVLEPNEAGRQKALDAFRRSAELGNSMARVAIAFHLISSPEGQQEALEQLRAAADEKNAQATCALGVCTLEGRCGLKADPSEAFRLFDAAATLGHADAICNVAYCYEQGIGVEQNAAQAVALYRELLSRKDVPQAMYNLALCLLEGRGCEQDKHAGVVWLFKAARANHAEAVCELARCAAEGIGMYQDQDKAYDLLHAAAELGSARAQFALYLSYRDGKGGAEQSPELAERYLQAAAKNGYPQALQEAKP</sequence>
<gene>
    <name evidence="3" type="ORF">H9862_03350</name>
</gene>
<feature type="compositionally biased region" description="Low complexity" evidence="1">
    <location>
        <begin position="28"/>
        <end position="49"/>
    </location>
</feature>
<comment type="caution">
    <text evidence="3">The sequence shown here is derived from an EMBL/GenBank/DDBJ whole genome shotgun (WGS) entry which is preliminary data.</text>
</comment>
<reference evidence="3" key="1">
    <citation type="journal article" date="2021" name="PeerJ">
        <title>Extensive microbial diversity within the chicken gut microbiome revealed by metagenomics and culture.</title>
        <authorList>
            <person name="Gilroy R."/>
            <person name="Ravi A."/>
            <person name="Getino M."/>
            <person name="Pursley I."/>
            <person name="Horton D.L."/>
            <person name="Alikhan N.F."/>
            <person name="Baker D."/>
            <person name="Gharbi K."/>
            <person name="Hall N."/>
            <person name="Watson M."/>
            <person name="Adriaenssens E.M."/>
            <person name="Foster-Nyarko E."/>
            <person name="Jarju S."/>
            <person name="Secka A."/>
            <person name="Antonio M."/>
            <person name="Oren A."/>
            <person name="Chaudhuri R.R."/>
            <person name="La Ragione R."/>
            <person name="Hildebrand F."/>
            <person name="Pallen M.J."/>
        </authorList>
    </citation>
    <scope>NUCLEOTIDE SEQUENCE</scope>
    <source>
        <strain evidence="3">14975</strain>
    </source>
</reference>
<feature type="region of interest" description="Disordered" evidence="1">
    <location>
        <begin position="22"/>
        <end position="122"/>
    </location>
</feature>
<dbReference type="Gene3D" id="1.25.40.10">
    <property type="entry name" value="Tetratricopeptide repeat domain"/>
    <property type="match status" value="2"/>
</dbReference>
<dbReference type="Pfam" id="PF08238">
    <property type="entry name" value="Sel1"/>
    <property type="match status" value="6"/>
</dbReference>
<evidence type="ECO:0000313" key="3">
    <source>
        <dbReference type="EMBL" id="HIX19623.1"/>
    </source>
</evidence>
<dbReference type="InterPro" id="IPR006597">
    <property type="entry name" value="Sel1-like"/>
</dbReference>
<keyword evidence="2" id="KW-0732">Signal</keyword>
<dbReference type="Proteomes" id="UP000823964">
    <property type="component" value="Unassembled WGS sequence"/>
</dbReference>
<proteinExistence type="predicted"/>
<dbReference type="PANTHER" id="PTHR11102">
    <property type="entry name" value="SEL-1-LIKE PROTEIN"/>
    <property type="match status" value="1"/>
</dbReference>
<name>A0A9D1VAJ1_9BACT</name>
<evidence type="ECO:0000256" key="2">
    <source>
        <dbReference type="SAM" id="SignalP"/>
    </source>
</evidence>
<feature type="compositionally biased region" description="Low complexity" evidence="1">
    <location>
        <begin position="63"/>
        <end position="82"/>
    </location>
</feature>
<evidence type="ECO:0000256" key="1">
    <source>
        <dbReference type="SAM" id="MobiDB-lite"/>
    </source>
</evidence>
<dbReference type="SMART" id="SM00671">
    <property type="entry name" value="SEL1"/>
    <property type="match status" value="6"/>
</dbReference>
<evidence type="ECO:0000313" key="4">
    <source>
        <dbReference type="Proteomes" id="UP000823964"/>
    </source>
</evidence>
<feature type="signal peptide" evidence="2">
    <location>
        <begin position="1"/>
        <end position="21"/>
    </location>
</feature>
<dbReference type="InterPro" id="IPR011990">
    <property type="entry name" value="TPR-like_helical_dom_sf"/>
</dbReference>
<dbReference type="InterPro" id="IPR050767">
    <property type="entry name" value="Sel1_AlgK"/>
</dbReference>
<accession>A0A9D1VAJ1</accession>
<protein>
    <submittedName>
        <fullName evidence="3">SEL1-like repeat protein</fullName>
    </submittedName>
</protein>
<dbReference type="PANTHER" id="PTHR11102:SF160">
    <property type="entry name" value="ERAD-ASSOCIATED E3 UBIQUITIN-PROTEIN LIGASE COMPONENT HRD3"/>
    <property type="match status" value="1"/>
</dbReference>
<organism evidence="3 4">
    <name type="scientific">Candidatus Akkermansia intestinigallinarum</name>
    <dbReference type="NCBI Taxonomy" id="2838431"/>
    <lineage>
        <taxon>Bacteria</taxon>
        <taxon>Pseudomonadati</taxon>
        <taxon>Verrucomicrobiota</taxon>
        <taxon>Verrucomicrobiia</taxon>
        <taxon>Verrucomicrobiales</taxon>
        <taxon>Akkermansiaceae</taxon>
        <taxon>Akkermansia</taxon>
    </lineage>
</organism>